<organism evidence="1 2">
    <name type="scientific">Eubacterium ventriosum ATCC 27560</name>
    <dbReference type="NCBI Taxonomy" id="411463"/>
    <lineage>
        <taxon>Bacteria</taxon>
        <taxon>Bacillati</taxon>
        <taxon>Bacillota</taxon>
        <taxon>Clostridia</taxon>
        <taxon>Eubacteriales</taxon>
        <taxon>Eubacteriaceae</taxon>
        <taxon>Eubacterium</taxon>
    </lineage>
</organism>
<name>A5Z4Y2_9FIRM</name>
<evidence type="ECO:0000313" key="2">
    <source>
        <dbReference type="Proteomes" id="UP000006000"/>
    </source>
</evidence>
<dbReference type="Proteomes" id="UP000006000">
    <property type="component" value="Unassembled WGS sequence"/>
</dbReference>
<dbReference type="AlphaFoldDB" id="A5Z4Y2"/>
<dbReference type="HOGENOM" id="CLU_1552989_0_0_9"/>
<comment type="caution">
    <text evidence="1">The sequence shown here is derived from an EMBL/GenBank/DDBJ whole genome shotgun (WGS) entry which is preliminary data.</text>
</comment>
<protein>
    <submittedName>
        <fullName evidence="1">Uncharacterized protein</fullName>
    </submittedName>
</protein>
<sequence>MGKEKRPLQSERINRYLFCFWFQVIRQDDLSNRDFPQFLFHPVGEADRLCRTAGFPSVIYSDHSVGVLHHIAVSVGVDAWEIFFLYDNNIRTSLQQFTGSCFLIQAVQTFAVRDHCDQLQRRIGLLSFQHQLCKILIHAICKATHKTGKSICNGSIDLMFQSGFYFVDLILR</sequence>
<proteinExistence type="predicted"/>
<dbReference type="STRING" id="411463.EUBVEN_00759"/>
<reference evidence="1 2" key="2">
    <citation type="submission" date="2007-04" db="EMBL/GenBank/DDBJ databases">
        <title>Draft genome sequence of Eubacterium ventriosum (ATCC 27560).</title>
        <authorList>
            <person name="Sudarsanam P."/>
            <person name="Ley R."/>
            <person name="Guruge J."/>
            <person name="Turnbaugh P.J."/>
            <person name="Mahowald M."/>
            <person name="Liep D."/>
            <person name="Gordon J."/>
        </authorList>
    </citation>
    <scope>NUCLEOTIDE SEQUENCE [LARGE SCALE GENOMIC DNA]</scope>
    <source>
        <strain evidence="1 2">ATCC 27560</strain>
    </source>
</reference>
<evidence type="ECO:0000313" key="1">
    <source>
        <dbReference type="EMBL" id="EDM52032.1"/>
    </source>
</evidence>
<accession>A5Z4Y2</accession>
<dbReference type="EMBL" id="AAVL02000029">
    <property type="protein sequence ID" value="EDM52032.1"/>
    <property type="molecule type" value="Genomic_DNA"/>
</dbReference>
<gene>
    <name evidence="1" type="ORF">EUBVEN_00759</name>
</gene>
<reference evidence="1 2" key="1">
    <citation type="submission" date="2007-03" db="EMBL/GenBank/DDBJ databases">
        <authorList>
            <person name="Fulton L."/>
            <person name="Clifton S."/>
            <person name="Fulton B."/>
            <person name="Xu J."/>
            <person name="Minx P."/>
            <person name="Pepin K.H."/>
            <person name="Johnson M."/>
            <person name="Thiruvilangam P."/>
            <person name="Bhonagiri V."/>
            <person name="Nash W.E."/>
            <person name="Mardis E.R."/>
            <person name="Wilson R.K."/>
        </authorList>
    </citation>
    <scope>NUCLEOTIDE SEQUENCE [LARGE SCALE GENOMIC DNA]</scope>
    <source>
        <strain evidence="1 2">ATCC 27560</strain>
    </source>
</reference>